<organism evidence="1 2">
    <name type="scientific">Eikenella corrodens ATCC 23834</name>
    <dbReference type="NCBI Taxonomy" id="546274"/>
    <lineage>
        <taxon>Bacteria</taxon>
        <taxon>Pseudomonadati</taxon>
        <taxon>Pseudomonadota</taxon>
        <taxon>Betaproteobacteria</taxon>
        <taxon>Neisseriales</taxon>
        <taxon>Neisseriaceae</taxon>
        <taxon>Eikenella</taxon>
    </lineage>
</organism>
<name>C0DUB2_EIKCO</name>
<sequence>MLSGSLIPCIIGFQVVSQAHSLGMNARHCHTKQLPETMFRRIRSRVSAERANVLLH</sequence>
<comment type="caution">
    <text evidence="1">The sequence shown here is derived from an EMBL/GenBank/DDBJ whole genome shotgun (WGS) entry which is preliminary data.</text>
</comment>
<accession>C0DUB2</accession>
<dbReference type="EMBL" id="ACEA01000017">
    <property type="protein sequence ID" value="EEG24310.1"/>
    <property type="molecule type" value="Genomic_DNA"/>
</dbReference>
<dbReference type="AlphaFoldDB" id="C0DUB2"/>
<evidence type="ECO:0000313" key="2">
    <source>
        <dbReference type="Proteomes" id="UP000005837"/>
    </source>
</evidence>
<protein>
    <submittedName>
        <fullName evidence="1">Uncharacterized protein</fullName>
    </submittedName>
</protein>
<reference evidence="1 2" key="1">
    <citation type="submission" date="2009-01" db="EMBL/GenBank/DDBJ databases">
        <authorList>
            <person name="Fulton L."/>
            <person name="Clifton S."/>
            <person name="Chinwalla A.T."/>
            <person name="Mitreva M."/>
            <person name="Sodergren E."/>
            <person name="Weinstock G."/>
            <person name="Clifton S."/>
            <person name="Dooling D.J."/>
            <person name="Fulton B."/>
            <person name="Minx P."/>
            <person name="Pepin K.H."/>
            <person name="Johnson M."/>
            <person name="Bhonagiri V."/>
            <person name="Nash W.E."/>
            <person name="Mardis E.R."/>
            <person name="Wilson R.K."/>
        </authorList>
    </citation>
    <scope>NUCLEOTIDE SEQUENCE [LARGE SCALE GENOMIC DNA]</scope>
    <source>
        <strain evidence="1 2">ATCC 23834</strain>
    </source>
</reference>
<proteinExistence type="predicted"/>
<gene>
    <name evidence="1" type="ORF">EIKCOROL_00944</name>
</gene>
<dbReference type="Proteomes" id="UP000005837">
    <property type="component" value="Unassembled WGS sequence"/>
</dbReference>
<dbReference type="HOGENOM" id="CLU_3006983_0_0_4"/>
<evidence type="ECO:0000313" key="1">
    <source>
        <dbReference type="EMBL" id="EEG24310.1"/>
    </source>
</evidence>